<keyword evidence="2 6" id="KW-0819">tRNA processing</keyword>
<dbReference type="Gene3D" id="3.30.420.10">
    <property type="entry name" value="Ribonuclease H-like superfamily/Ribonuclease H"/>
    <property type="match status" value="1"/>
</dbReference>
<dbReference type="CDD" id="cd06142">
    <property type="entry name" value="RNaseD_exo"/>
    <property type="match status" value="1"/>
</dbReference>
<evidence type="ECO:0000256" key="5">
    <source>
        <dbReference type="ARBA" id="ARBA00022839"/>
    </source>
</evidence>
<protein>
    <recommendedName>
        <fullName evidence="6">Ribonuclease D</fullName>
        <shortName evidence="6">RNase D</shortName>
        <ecNumber evidence="6">3.1.13.5</ecNumber>
    </recommendedName>
</protein>
<comment type="subcellular location">
    <subcellularLocation>
        <location evidence="6">Cytoplasm</location>
    </subcellularLocation>
</comment>
<dbReference type="HAMAP" id="MF_01899">
    <property type="entry name" value="RNase_D"/>
    <property type="match status" value="1"/>
</dbReference>
<evidence type="ECO:0000256" key="2">
    <source>
        <dbReference type="ARBA" id="ARBA00022694"/>
    </source>
</evidence>
<evidence type="ECO:0000256" key="6">
    <source>
        <dbReference type="HAMAP-Rule" id="MF_01899"/>
    </source>
</evidence>
<dbReference type="InterPro" id="IPR036397">
    <property type="entry name" value="RNaseH_sf"/>
</dbReference>
<gene>
    <name evidence="6 8" type="primary">rnd</name>
    <name evidence="8" type="ORF">QTP81_06750</name>
</gene>
<dbReference type="RefSeq" id="WP_289364594.1">
    <property type="nucleotide sequence ID" value="NZ_JAUCBP010000007.1"/>
</dbReference>
<dbReference type="SMART" id="SM00474">
    <property type="entry name" value="35EXOc"/>
    <property type="match status" value="1"/>
</dbReference>
<comment type="cofactor">
    <cofactor evidence="6">
        <name>a divalent metal cation</name>
        <dbReference type="ChEBI" id="CHEBI:60240"/>
    </cofactor>
</comment>
<accession>A0ABT7SVS0</accession>
<name>A0ABT7SVS0_9ALTE</name>
<evidence type="ECO:0000256" key="1">
    <source>
        <dbReference type="ARBA" id="ARBA00022490"/>
    </source>
</evidence>
<dbReference type="InterPro" id="IPR051086">
    <property type="entry name" value="RNase_D-like"/>
</dbReference>
<dbReference type="InterPro" id="IPR044876">
    <property type="entry name" value="HRDC_dom_sf"/>
</dbReference>
<keyword evidence="4 6" id="KW-0378">Hydrolase</keyword>
<dbReference type="Pfam" id="PF01612">
    <property type="entry name" value="DNA_pol_A_exo1"/>
    <property type="match status" value="1"/>
</dbReference>
<keyword evidence="1 6" id="KW-0963">Cytoplasm</keyword>
<dbReference type="InterPro" id="IPR002121">
    <property type="entry name" value="HRDC_dom"/>
</dbReference>
<dbReference type="Pfam" id="PF21293">
    <property type="entry name" value="RNAseD_HRDC_C"/>
    <property type="match status" value="1"/>
</dbReference>
<dbReference type="Pfam" id="PF00570">
    <property type="entry name" value="HRDC"/>
    <property type="match status" value="1"/>
</dbReference>
<evidence type="ECO:0000313" key="8">
    <source>
        <dbReference type="EMBL" id="MDM7860289.1"/>
    </source>
</evidence>
<keyword evidence="5 6" id="KW-0269">Exonuclease</keyword>
<dbReference type="InterPro" id="IPR010997">
    <property type="entry name" value="HRDC-like_sf"/>
</dbReference>
<evidence type="ECO:0000256" key="3">
    <source>
        <dbReference type="ARBA" id="ARBA00022722"/>
    </source>
</evidence>
<dbReference type="SUPFAM" id="SSF53098">
    <property type="entry name" value="Ribonuclease H-like"/>
    <property type="match status" value="1"/>
</dbReference>
<evidence type="ECO:0000313" key="9">
    <source>
        <dbReference type="Proteomes" id="UP001234343"/>
    </source>
</evidence>
<keyword evidence="3 6" id="KW-0540">Nuclease</keyword>
<proteinExistence type="inferred from homology"/>
<dbReference type="EMBL" id="JAUCBP010000007">
    <property type="protein sequence ID" value="MDM7860289.1"/>
    <property type="molecule type" value="Genomic_DNA"/>
</dbReference>
<comment type="caution">
    <text evidence="8">The sequence shown here is derived from an EMBL/GenBank/DDBJ whole genome shotgun (WGS) entry which is preliminary data.</text>
</comment>
<dbReference type="Gene3D" id="1.10.150.80">
    <property type="entry name" value="HRDC domain"/>
    <property type="match status" value="2"/>
</dbReference>
<comment type="catalytic activity">
    <reaction evidence="6">
        <text>Exonucleolytic cleavage that removes extra residues from the 3'-terminus of tRNA to produce 5'-mononucleotides.</text>
        <dbReference type="EC" id="3.1.13.5"/>
    </reaction>
</comment>
<dbReference type="InterPro" id="IPR048579">
    <property type="entry name" value="RNAseD_HRDC_C"/>
</dbReference>
<dbReference type="InterPro" id="IPR002562">
    <property type="entry name" value="3'-5'_exonuclease_dom"/>
</dbReference>
<organism evidence="8 9">
    <name type="scientific">Alteromonas arenosi</name>
    <dbReference type="NCBI Taxonomy" id="3055817"/>
    <lineage>
        <taxon>Bacteria</taxon>
        <taxon>Pseudomonadati</taxon>
        <taxon>Pseudomonadota</taxon>
        <taxon>Gammaproteobacteria</taxon>
        <taxon>Alteromonadales</taxon>
        <taxon>Alteromonadaceae</taxon>
        <taxon>Alteromonas/Salinimonas group</taxon>
        <taxon>Alteromonas</taxon>
    </lineage>
</organism>
<dbReference type="EC" id="3.1.13.5" evidence="6"/>
<feature type="domain" description="HRDC" evidence="7">
    <location>
        <begin position="216"/>
        <end position="296"/>
    </location>
</feature>
<dbReference type="GO" id="GO:0033890">
    <property type="term" value="F:ribonuclease D activity"/>
    <property type="evidence" value="ECO:0007669"/>
    <property type="project" value="UniProtKB-EC"/>
</dbReference>
<keyword evidence="9" id="KW-1185">Reference proteome</keyword>
<reference evidence="8 9" key="1">
    <citation type="submission" date="2023-06" db="EMBL/GenBank/DDBJ databases">
        <title>Alteromonas sp. ASW11-36 isolated from intertidal sand.</title>
        <authorList>
            <person name="Li Y."/>
        </authorList>
    </citation>
    <scope>NUCLEOTIDE SEQUENCE [LARGE SCALE GENOMIC DNA]</scope>
    <source>
        <strain evidence="8 9">ASW11-36</strain>
    </source>
</reference>
<comment type="function">
    <text evidence="6">Exonuclease involved in the 3' processing of various precursor tRNAs. Initiates hydrolysis at the 3'-terminus of an RNA molecule and releases 5'-mononucleotides.</text>
</comment>
<dbReference type="SMART" id="SM00341">
    <property type="entry name" value="HRDC"/>
    <property type="match status" value="1"/>
</dbReference>
<dbReference type="PANTHER" id="PTHR47649:SF1">
    <property type="entry name" value="RIBONUCLEASE D"/>
    <property type="match status" value="1"/>
</dbReference>
<dbReference type="PROSITE" id="PS50967">
    <property type="entry name" value="HRDC"/>
    <property type="match status" value="1"/>
</dbReference>
<dbReference type="InterPro" id="IPR006292">
    <property type="entry name" value="RNase_D"/>
</dbReference>
<dbReference type="Proteomes" id="UP001234343">
    <property type="component" value="Unassembled WGS sequence"/>
</dbReference>
<dbReference type="PANTHER" id="PTHR47649">
    <property type="entry name" value="RIBONUCLEASE D"/>
    <property type="match status" value="1"/>
</dbReference>
<dbReference type="InterPro" id="IPR012337">
    <property type="entry name" value="RNaseH-like_sf"/>
</dbReference>
<evidence type="ECO:0000256" key="4">
    <source>
        <dbReference type="ARBA" id="ARBA00022801"/>
    </source>
</evidence>
<evidence type="ECO:0000259" key="7">
    <source>
        <dbReference type="PROSITE" id="PS50967"/>
    </source>
</evidence>
<dbReference type="SUPFAM" id="SSF47819">
    <property type="entry name" value="HRDC-like"/>
    <property type="match status" value="2"/>
</dbReference>
<dbReference type="NCBIfam" id="TIGR01388">
    <property type="entry name" value="rnd"/>
    <property type="match status" value="1"/>
</dbReference>
<sequence length="393" mass="44549">MQPEATQEYQLVESQKDFEVLCERLSHNTVLALDTEFVRTRTLLPQLGLLQVNDGDSTYLIDPIHLEDLTPFAQLLANESIVKVLHACSEDLEVFQSHLKVTPSPIFDTQFAANVLGMGPTLGYAKLVELICNTQIDKGESRTDWLARPLTNKQLHYAANDVIYLFQCYSDLAMKIDANNQRAMIYQELAVLAAKKAAMVPADYAYLTFGNVWKLNEQQRYVLKRLAAWRLTLARETNTAINFIVKEQHLLSVAMHLPRSKSKLSGLRVLLPQEIRKRGDQLIGIVNQAINAYNTNPDACAVPRVKRLADIPAYKKELAGLKALCQQIATEHAIAVELLASKKQLNQLLKWWWFELDETAVTGMLPDLLMGWRRPLFKQSLLSQLGKPIREIE</sequence>
<comment type="similarity">
    <text evidence="6">Belongs to the RNase D family.</text>
</comment>